<evidence type="ECO:0000313" key="2">
    <source>
        <dbReference type="Proteomes" id="UP000034098"/>
    </source>
</evidence>
<dbReference type="Proteomes" id="UP000034098">
    <property type="component" value="Unassembled WGS sequence"/>
</dbReference>
<gene>
    <name evidence="1" type="ORF">RS82_03309</name>
</gene>
<protein>
    <recommendedName>
        <fullName evidence="3">DUF2695 domain-containing protein</fullName>
    </recommendedName>
</protein>
<comment type="caution">
    <text evidence="1">The sequence shown here is derived from an EMBL/GenBank/DDBJ whole genome shotgun (WGS) entry which is preliminary data.</text>
</comment>
<keyword evidence="2" id="KW-1185">Reference proteome</keyword>
<dbReference type="InterPro" id="IPR024248">
    <property type="entry name" value="DUF2695"/>
</dbReference>
<reference evidence="1 2" key="1">
    <citation type="submission" date="2015-02" db="EMBL/GenBank/DDBJ databases">
        <title>Draft genome sequences of ten Microbacterium spp. with emphasis on heavy metal contaminated environments.</title>
        <authorList>
            <person name="Corretto E."/>
        </authorList>
    </citation>
    <scope>NUCLEOTIDE SEQUENCE [LARGE SCALE GENOMIC DNA]</scope>
    <source>
        <strain evidence="1 2">DSM 8608</strain>
    </source>
</reference>
<name>A0A0M2H348_MICTR</name>
<dbReference type="RefSeq" id="WP_045301360.1">
    <property type="nucleotide sequence ID" value="NZ_JYJA01000039.1"/>
</dbReference>
<accession>A0A0M2H348</accession>
<dbReference type="PATRIC" id="fig|69370.6.peg.3371"/>
<proteinExistence type="predicted"/>
<evidence type="ECO:0008006" key="3">
    <source>
        <dbReference type="Google" id="ProtNLM"/>
    </source>
</evidence>
<organism evidence="1 2">
    <name type="scientific">Microbacterium trichothecenolyticum</name>
    <name type="common">Aureobacterium trichothecenolyticum</name>
    <dbReference type="NCBI Taxonomy" id="69370"/>
    <lineage>
        <taxon>Bacteria</taxon>
        <taxon>Bacillati</taxon>
        <taxon>Actinomycetota</taxon>
        <taxon>Actinomycetes</taxon>
        <taxon>Micrococcales</taxon>
        <taxon>Microbacteriaceae</taxon>
        <taxon>Microbacterium</taxon>
    </lineage>
</organism>
<dbReference type="Pfam" id="PF10905">
    <property type="entry name" value="DUF2695"/>
    <property type="match status" value="1"/>
</dbReference>
<dbReference type="EMBL" id="JYJA01000039">
    <property type="protein sequence ID" value="KJL40693.1"/>
    <property type="molecule type" value="Genomic_DNA"/>
</dbReference>
<evidence type="ECO:0000313" key="1">
    <source>
        <dbReference type="EMBL" id="KJL40693.1"/>
    </source>
</evidence>
<sequence>MESAIDIQAESFVRELAAAIIAARDGECLACYLDRVLRDAACDGSLRLARTYRDALAPRAVALEGRLESGGGFCDCEVLMNVYWSKTDEVRPCRGARRGSTKPCDLWLRRRRGDRW</sequence>
<dbReference type="AlphaFoldDB" id="A0A0M2H348"/>